<name>A0ABR4DPI6_9PEZI</name>
<protein>
    <recommendedName>
        <fullName evidence="4">F-box domain-containing protein</fullName>
    </recommendedName>
</protein>
<organism evidence="2 3">
    <name type="scientific">Diaporthe vaccinii</name>
    <dbReference type="NCBI Taxonomy" id="105482"/>
    <lineage>
        <taxon>Eukaryota</taxon>
        <taxon>Fungi</taxon>
        <taxon>Dikarya</taxon>
        <taxon>Ascomycota</taxon>
        <taxon>Pezizomycotina</taxon>
        <taxon>Sordariomycetes</taxon>
        <taxon>Sordariomycetidae</taxon>
        <taxon>Diaporthales</taxon>
        <taxon>Diaporthaceae</taxon>
        <taxon>Diaporthe</taxon>
        <taxon>Diaporthe eres species complex</taxon>
    </lineage>
</organism>
<evidence type="ECO:0000313" key="3">
    <source>
        <dbReference type="Proteomes" id="UP001600888"/>
    </source>
</evidence>
<dbReference type="EMBL" id="JBAWTH010000258">
    <property type="protein sequence ID" value="KAL2272281.1"/>
    <property type="molecule type" value="Genomic_DNA"/>
</dbReference>
<evidence type="ECO:0008006" key="4">
    <source>
        <dbReference type="Google" id="ProtNLM"/>
    </source>
</evidence>
<evidence type="ECO:0000256" key="1">
    <source>
        <dbReference type="SAM" id="MobiDB-lite"/>
    </source>
</evidence>
<gene>
    <name evidence="2" type="ORF">FJTKL_06992</name>
</gene>
<reference evidence="2 3" key="1">
    <citation type="submission" date="2024-03" db="EMBL/GenBank/DDBJ databases">
        <title>A high-quality draft genome sequence of Diaporthe vaccinii, a causative agent of upright dieback and viscid rot disease in cranberry plants.</title>
        <authorList>
            <person name="Sarrasin M."/>
            <person name="Lang B.F."/>
            <person name="Burger G."/>
        </authorList>
    </citation>
    <scope>NUCLEOTIDE SEQUENCE [LARGE SCALE GENOMIC DNA]</scope>
    <source>
        <strain evidence="2 3">IS7</strain>
    </source>
</reference>
<evidence type="ECO:0000313" key="2">
    <source>
        <dbReference type="EMBL" id="KAL2272281.1"/>
    </source>
</evidence>
<dbReference type="Proteomes" id="UP001600888">
    <property type="component" value="Unassembled WGS sequence"/>
</dbReference>
<feature type="region of interest" description="Disordered" evidence="1">
    <location>
        <begin position="309"/>
        <end position="330"/>
    </location>
</feature>
<comment type="caution">
    <text evidence="2">The sequence shown here is derived from an EMBL/GenBank/DDBJ whole genome shotgun (WGS) entry which is preliminary data.</text>
</comment>
<keyword evidence="3" id="KW-1185">Reference proteome</keyword>
<accession>A0ABR4DPI6</accession>
<proteinExistence type="predicted"/>
<sequence length="330" mass="37323">MGNSNKQGFDLMRLTPELQVKVFEALPTPWAVVGLRLTCRDLNALFLAYRTQIETATRDNLVAPFYEYYDFLARLHIPASDIKHPPAEGWPNITAENCSGFGKSDFVIDVLRHLTYIADHGEFERSISNTDFKSNVVDYSTATAKDFSGPSLKHGETAHEAEGPISRHKVVIACGYESGGIDLILDTRTGEIFEEIIRVGSGETLHVREYFELKVRQCRELKTVFAPGEDAHWGGFGNEEGSYDAAAMEEAGERSYADESFHLEGQIRDLKWVCHLYRKFGWPGEGWQKDDGLKAIAEYVGRRNVEAEGRHEEVERMKREAERRNAEANL</sequence>